<feature type="region of interest" description="Disordered" evidence="1">
    <location>
        <begin position="1"/>
        <end position="30"/>
    </location>
</feature>
<dbReference type="AlphaFoldDB" id="A0A0J8SK78"/>
<evidence type="ECO:0000256" key="1">
    <source>
        <dbReference type="SAM" id="MobiDB-lite"/>
    </source>
</evidence>
<sequence length="60" mass="6175">MPRKAKTPAKASNSIRSERKGAAASTVVSSDSIASDLAAFRKAGGKIEVLGTTWALKKAS</sequence>
<organism evidence="2 3">
    <name type="scientific">Stenotrophomonas beteli</name>
    <dbReference type="NCBI Taxonomy" id="3384461"/>
    <lineage>
        <taxon>Bacteria</taxon>
        <taxon>Pseudomonadati</taxon>
        <taxon>Pseudomonadota</taxon>
        <taxon>Gammaproteobacteria</taxon>
        <taxon>Lysobacterales</taxon>
        <taxon>Lysobacteraceae</taxon>
        <taxon>Stenotrophomonas</taxon>
        <taxon>Stenotrophomonas maltophilia group</taxon>
    </lineage>
</organism>
<dbReference type="GeneID" id="93742818"/>
<dbReference type="OrthoDB" id="6028411at2"/>
<comment type="caution">
    <text evidence="2">The sequence shown here is derived from an EMBL/GenBank/DDBJ whole genome shotgun (WGS) entry which is preliminary data.</text>
</comment>
<evidence type="ECO:0000313" key="2">
    <source>
        <dbReference type="EMBL" id="KRG49409.1"/>
    </source>
</evidence>
<dbReference type="EMBL" id="LLXV01000045">
    <property type="protein sequence ID" value="KRG49409.1"/>
    <property type="molecule type" value="Genomic_DNA"/>
</dbReference>
<dbReference type="RefSeq" id="WP_005410566.1">
    <property type="nucleotide sequence ID" value="NZ_AP021908.1"/>
</dbReference>
<dbReference type="PATRIC" id="fig|40324.126.peg.3267"/>
<name>A0A0J8SK78_9GAMM</name>
<gene>
    <name evidence="2" type="ORF">ARC23_14170</name>
</gene>
<accession>A0A0J8SK78</accession>
<protein>
    <submittedName>
        <fullName evidence="2">Uncharacterized protein</fullName>
    </submittedName>
</protein>
<evidence type="ECO:0000313" key="3">
    <source>
        <dbReference type="Proteomes" id="UP000051757"/>
    </source>
</evidence>
<proteinExistence type="predicted"/>
<keyword evidence="3" id="KW-1185">Reference proteome</keyword>
<dbReference type="Proteomes" id="UP000051757">
    <property type="component" value="Unassembled WGS sequence"/>
</dbReference>
<reference evidence="2 3" key="1">
    <citation type="journal article" date="2016" name="Front. Microbiol.">
        <title>Genome Sequence of Type Strains of Genus Stenotrophomonas.</title>
        <authorList>
            <person name="Patil P.P."/>
            <person name="Midha S."/>
            <person name="Kumar S."/>
            <person name="Patil P.B."/>
        </authorList>
    </citation>
    <scope>NUCLEOTIDE SEQUENCE [LARGE SCALE GENOMIC DNA]</scope>
    <source>
        <strain evidence="2 3">LMG 978</strain>
    </source>
</reference>